<organism evidence="6 7">
    <name type="scientific">Crossiella equi</name>
    <dbReference type="NCBI Taxonomy" id="130796"/>
    <lineage>
        <taxon>Bacteria</taxon>
        <taxon>Bacillati</taxon>
        <taxon>Actinomycetota</taxon>
        <taxon>Actinomycetes</taxon>
        <taxon>Pseudonocardiales</taxon>
        <taxon>Pseudonocardiaceae</taxon>
        <taxon>Crossiella</taxon>
    </lineage>
</organism>
<dbReference type="Pfam" id="PF02668">
    <property type="entry name" value="TauD"/>
    <property type="match status" value="1"/>
</dbReference>
<evidence type="ECO:0000256" key="3">
    <source>
        <dbReference type="ARBA" id="ARBA00023002"/>
    </source>
</evidence>
<dbReference type="Gene3D" id="3.60.130.10">
    <property type="entry name" value="Clavaminate synthase-like"/>
    <property type="match status" value="1"/>
</dbReference>
<dbReference type="InterPro" id="IPR014503">
    <property type="entry name" value="Clavaminate_syn-like"/>
</dbReference>
<dbReference type="InterPro" id="IPR003819">
    <property type="entry name" value="TauD/TfdA-like"/>
</dbReference>
<dbReference type="PIRSF" id="PIRSF019543">
    <property type="entry name" value="Clavaminate_syn"/>
    <property type="match status" value="1"/>
</dbReference>
<gene>
    <name evidence="6" type="ORF">JOF53_001896</name>
</gene>
<name>A0ABS5A8V6_9PSEU</name>
<evidence type="ECO:0000256" key="2">
    <source>
        <dbReference type="ARBA" id="ARBA00022723"/>
    </source>
</evidence>
<evidence type="ECO:0000256" key="4">
    <source>
        <dbReference type="ARBA" id="ARBA00023004"/>
    </source>
</evidence>
<feature type="domain" description="TauD/TfdA-like" evidence="5">
    <location>
        <begin position="130"/>
        <end position="320"/>
    </location>
</feature>
<proteinExistence type="inferred from homology"/>
<evidence type="ECO:0000313" key="7">
    <source>
        <dbReference type="Proteomes" id="UP001519363"/>
    </source>
</evidence>
<reference evidence="6 7" key="1">
    <citation type="submission" date="2021-03" db="EMBL/GenBank/DDBJ databases">
        <title>Sequencing the genomes of 1000 actinobacteria strains.</title>
        <authorList>
            <person name="Klenk H.-P."/>
        </authorList>
    </citation>
    <scope>NUCLEOTIDE SEQUENCE [LARGE SCALE GENOMIC DNA]</scope>
    <source>
        <strain evidence="6 7">DSM 44580</strain>
    </source>
</reference>
<keyword evidence="3" id="KW-0560">Oxidoreductase</keyword>
<protein>
    <submittedName>
        <fullName evidence="6">Fe(II)/alpha-ketoglutarate-dependent arginine beta-hydroxylase</fullName>
    </submittedName>
</protein>
<sequence length="342" mass="38103">MYQYSLADNEVAQVNAVLAEMTARFDTVEDPALQRELPLYAHELPRGVRRFFTTFRLGEPAGVCVLSGLPVDDRAVGPTPGHWRDRAGRSPALREECFILLCGSLLGEPIGWATQQDGYFVHDLLPIAGHENEQIGTGSEQTIYWHTEDAFHPYRGDYVGLLCLRNPDKVATTYADAADLELSEDLREVLAQPRFYLRPDNSHLEGATAGAARLPGAEALMAAARTRILGMYADPKPVPVLFGAPDMPYLCLDPYFMDHDRMDAGAREALAALSAEIDRNLREATLGPGDVCFVDNYRSVHGRNLFKARFDGTDRWLKRVNVARDLRPSRDARATPESRILF</sequence>
<dbReference type="RefSeq" id="WP_209706648.1">
    <property type="nucleotide sequence ID" value="NZ_JAGIOO010000001.1"/>
</dbReference>
<comment type="caution">
    <text evidence="6">The sequence shown here is derived from an EMBL/GenBank/DDBJ whole genome shotgun (WGS) entry which is preliminary data.</text>
</comment>
<dbReference type="InterPro" id="IPR042098">
    <property type="entry name" value="TauD-like_sf"/>
</dbReference>
<accession>A0ABS5A8V6</accession>
<keyword evidence="2" id="KW-0479">Metal-binding</keyword>
<keyword evidence="7" id="KW-1185">Reference proteome</keyword>
<comment type="similarity">
    <text evidence="1">Belongs to the clavaminate synthase family.</text>
</comment>
<evidence type="ECO:0000256" key="1">
    <source>
        <dbReference type="ARBA" id="ARBA00008425"/>
    </source>
</evidence>
<keyword evidence="4" id="KW-0408">Iron</keyword>
<dbReference type="Proteomes" id="UP001519363">
    <property type="component" value="Unassembled WGS sequence"/>
</dbReference>
<evidence type="ECO:0000259" key="5">
    <source>
        <dbReference type="Pfam" id="PF02668"/>
    </source>
</evidence>
<dbReference type="InterPro" id="IPR053447">
    <property type="entry name" value="Alpha-KG_dependent_hydroxylase"/>
</dbReference>
<dbReference type="EMBL" id="JAGIOO010000001">
    <property type="protein sequence ID" value="MBP2473024.1"/>
    <property type="molecule type" value="Genomic_DNA"/>
</dbReference>
<dbReference type="SUPFAM" id="SSF51197">
    <property type="entry name" value="Clavaminate synthase-like"/>
    <property type="match status" value="1"/>
</dbReference>
<evidence type="ECO:0000313" key="6">
    <source>
        <dbReference type="EMBL" id="MBP2473024.1"/>
    </source>
</evidence>
<dbReference type="NCBIfam" id="NF041363">
    <property type="entry name" value="GntD_guanitoxin"/>
    <property type="match status" value="1"/>
</dbReference>